<evidence type="ECO:0000256" key="2">
    <source>
        <dbReference type="ARBA" id="ARBA00022692"/>
    </source>
</evidence>
<dbReference type="SUPFAM" id="SSF74653">
    <property type="entry name" value="TolA/TonB C-terminal domain"/>
    <property type="match status" value="1"/>
</dbReference>
<evidence type="ECO:0000313" key="6">
    <source>
        <dbReference type="EMBL" id="SNS63410.1"/>
    </source>
</evidence>
<reference evidence="7" key="1">
    <citation type="submission" date="2017-06" db="EMBL/GenBank/DDBJ databases">
        <authorList>
            <person name="Varghese N."/>
            <person name="Submissions S."/>
        </authorList>
    </citation>
    <scope>NUCLEOTIDE SEQUENCE [LARGE SCALE GENOMIC DNA]</scope>
    <source>
        <strain evidence="7">LNB2</strain>
    </source>
</reference>
<dbReference type="GO" id="GO:0016020">
    <property type="term" value="C:membrane"/>
    <property type="evidence" value="ECO:0007669"/>
    <property type="project" value="UniProtKB-SubCell"/>
</dbReference>
<keyword evidence="4" id="KW-0472">Membrane</keyword>
<dbReference type="EMBL" id="FZOS01000011">
    <property type="protein sequence ID" value="SNS63410.1"/>
    <property type="molecule type" value="Genomic_DNA"/>
</dbReference>
<feature type="domain" description="TonB C-terminal" evidence="5">
    <location>
        <begin position="33"/>
        <end position="109"/>
    </location>
</feature>
<accession>A0A239G2W6</accession>
<organism evidence="6 7">
    <name type="scientific">Edaphosphingomonas laterariae</name>
    <dbReference type="NCBI Taxonomy" id="861865"/>
    <lineage>
        <taxon>Bacteria</taxon>
        <taxon>Pseudomonadati</taxon>
        <taxon>Pseudomonadota</taxon>
        <taxon>Alphaproteobacteria</taxon>
        <taxon>Sphingomonadales</taxon>
        <taxon>Rhizorhabdaceae</taxon>
        <taxon>Edaphosphingomonas</taxon>
    </lineage>
</organism>
<keyword evidence="2" id="KW-0812">Transmembrane</keyword>
<dbReference type="Proteomes" id="UP000198281">
    <property type="component" value="Unassembled WGS sequence"/>
</dbReference>
<evidence type="ECO:0000256" key="3">
    <source>
        <dbReference type="ARBA" id="ARBA00022989"/>
    </source>
</evidence>
<dbReference type="GO" id="GO:0055085">
    <property type="term" value="P:transmembrane transport"/>
    <property type="evidence" value="ECO:0007669"/>
    <property type="project" value="InterPro"/>
</dbReference>
<dbReference type="Pfam" id="PF03544">
    <property type="entry name" value="TonB_C"/>
    <property type="match status" value="1"/>
</dbReference>
<dbReference type="Gene3D" id="3.30.1150.10">
    <property type="match status" value="1"/>
</dbReference>
<dbReference type="AlphaFoldDB" id="A0A239G2W6"/>
<sequence length="204" mass="22495">MLFLLLALSGSAALVAEEPKEIGNSAMWVTTEDYPFEALRADMEGMTAVQLSVSPKGEPAGCTVTVSSGHKLLDDTTCNLLLLRARFEPAKDRMGRAIGATYSRRVRWQMPKDDEEGRMRVPPPQPYSITYEYDVAETGLAENCRVVWSAGMPAGLDPCEPVANVRYEPFRDEAGQLVRKRVTYRHSMTVEGVSADKLPPPSSK</sequence>
<dbReference type="InterPro" id="IPR006260">
    <property type="entry name" value="TonB/TolA_C"/>
</dbReference>
<evidence type="ECO:0000259" key="5">
    <source>
        <dbReference type="Pfam" id="PF03544"/>
    </source>
</evidence>
<protein>
    <submittedName>
        <fullName evidence="6">Protein TonB</fullName>
    </submittedName>
</protein>
<evidence type="ECO:0000256" key="1">
    <source>
        <dbReference type="ARBA" id="ARBA00004167"/>
    </source>
</evidence>
<evidence type="ECO:0000256" key="4">
    <source>
        <dbReference type="ARBA" id="ARBA00023136"/>
    </source>
</evidence>
<evidence type="ECO:0000313" key="7">
    <source>
        <dbReference type="Proteomes" id="UP000198281"/>
    </source>
</evidence>
<proteinExistence type="predicted"/>
<dbReference type="NCBIfam" id="TIGR01352">
    <property type="entry name" value="tonB_Cterm"/>
    <property type="match status" value="1"/>
</dbReference>
<comment type="subcellular location">
    <subcellularLocation>
        <location evidence="1">Membrane</location>
        <topology evidence="1">Single-pass membrane protein</topology>
    </subcellularLocation>
</comment>
<keyword evidence="3" id="KW-1133">Transmembrane helix</keyword>
<dbReference type="RefSeq" id="WP_245842847.1">
    <property type="nucleotide sequence ID" value="NZ_FZOS01000011.1"/>
</dbReference>
<gene>
    <name evidence="6" type="ORF">SAMN06295912_1114</name>
</gene>
<keyword evidence="7" id="KW-1185">Reference proteome</keyword>
<dbReference type="InterPro" id="IPR037682">
    <property type="entry name" value="TonB_C"/>
</dbReference>
<name>A0A239G2W6_9SPHN</name>